<feature type="transmembrane region" description="Helical" evidence="1">
    <location>
        <begin position="37"/>
        <end position="57"/>
    </location>
</feature>
<evidence type="ECO:0000256" key="1">
    <source>
        <dbReference type="SAM" id="Phobius"/>
    </source>
</evidence>
<keyword evidence="1" id="KW-1133">Transmembrane helix</keyword>
<reference evidence="2" key="2">
    <citation type="submission" date="2021-01" db="EMBL/GenBank/DDBJ databases">
        <authorList>
            <person name="Hahn C.R."/>
            <person name="Youssef N.H."/>
            <person name="Elshahed M."/>
        </authorList>
    </citation>
    <scope>NUCLEOTIDE SEQUENCE</scope>
    <source>
        <strain evidence="2">Zod_Metabat.24</strain>
    </source>
</reference>
<gene>
    <name evidence="2" type="ORF">JW984_06040</name>
</gene>
<comment type="caution">
    <text evidence="2">The sequence shown here is derived from an EMBL/GenBank/DDBJ whole genome shotgun (WGS) entry which is preliminary data.</text>
</comment>
<dbReference type="EMBL" id="JAFGIX010000027">
    <property type="protein sequence ID" value="MBN1572744.1"/>
    <property type="molecule type" value="Genomic_DNA"/>
</dbReference>
<dbReference type="Proteomes" id="UP000809273">
    <property type="component" value="Unassembled WGS sequence"/>
</dbReference>
<organism evidence="2 3">
    <name type="scientific">Candidatus Zymogenus saltonus</name>
    <dbReference type="NCBI Taxonomy" id="2844893"/>
    <lineage>
        <taxon>Bacteria</taxon>
        <taxon>Deltaproteobacteria</taxon>
        <taxon>Candidatus Zymogenia</taxon>
        <taxon>Candidatus Zymogeniales</taxon>
        <taxon>Candidatus Zymogenaceae</taxon>
        <taxon>Candidatus Zymogenus</taxon>
    </lineage>
</organism>
<name>A0A9D8KER2_9DELT</name>
<sequence>MKCTRIDTVKGIKEKLKRLTDGINKLDPDSRYRLKRLFAAIVSAIVLFNFIITIFLVMEVTSLRKKTAEALKNADDVMEALALKQILSEPGWIDPTSKDVQYIGFGLFVNNIKTVASDGGLLVSGIIVNGTSVDHYDARFTLLVEKGMEANFKIDSIRSGSGAPFAVTIKRGEETENPAAPKMARLIYRGSIINSTRD</sequence>
<dbReference type="AlphaFoldDB" id="A0A9D8KER2"/>
<proteinExistence type="predicted"/>
<reference evidence="2" key="1">
    <citation type="journal article" date="2021" name="Environ. Microbiol.">
        <title>Genomic characterization of three novel Desulfobacterota classes expand the metabolic and phylogenetic diversity of the phylum.</title>
        <authorList>
            <person name="Murphy C.L."/>
            <person name="Biggerstaff J."/>
            <person name="Eichhorn A."/>
            <person name="Ewing E."/>
            <person name="Shahan R."/>
            <person name="Soriano D."/>
            <person name="Stewart S."/>
            <person name="VanMol K."/>
            <person name="Walker R."/>
            <person name="Walters P."/>
            <person name="Elshahed M.S."/>
            <person name="Youssef N.H."/>
        </authorList>
    </citation>
    <scope>NUCLEOTIDE SEQUENCE</scope>
    <source>
        <strain evidence="2">Zod_Metabat.24</strain>
    </source>
</reference>
<evidence type="ECO:0000313" key="3">
    <source>
        <dbReference type="Proteomes" id="UP000809273"/>
    </source>
</evidence>
<keyword evidence="1" id="KW-0472">Membrane</keyword>
<keyword evidence="1" id="KW-0812">Transmembrane</keyword>
<accession>A0A9D8KER2</accession>
<evidence type="ECO:0000313" key="2">
    <source>
        <dbReference type="EMBL" id="MBN1572744.1"/>
    </source>
</evidence>
<protein>
    <submittedName>
        <fullName evidence="2">Uncharacterized protein</fullName>
    </submittedName>
</protein>